<reference evidence="6" key="1">
    <citation type="journal article" date="2019" name="Int. J. Syst. Evol. Microbiol.">
        <title>The Global Catalogue of Microorganisms (GCM) 10K type strain sequencing project: providing services to taxonomists for standard genome sequencing and annotation.</title>
        <authorList>
            <consortium name="The Broad Institute Genomics Platform"/>
            <consortium name="The Broad Institute Genome Sequencing Center for Infectious Disease"/>
            <person name="Wu L."/>
            <person name="Ma J."/>
        </authorList>
    </citation>
    <scope>NUCLEOTIDE SEQUENCE [LARGE SCALE GENOMIC DNA]</scope>
    <source>
        <strain evidence="6">ZS-22-S1</strain>
    </source>
</reference>
<evidence type="ECO:0000256" key="4">
    <source>
        <dbReference type="ARBA" id="ARBA00023186"/>
    </source>
</evidence>
<evidence type="ECO:0000256" key="2">
    <source>
        <dbReference type="ARBA" id="ARBA00006411"/>
    </source>
</evidence>
<name>A0ABV9RWD7_9PSEU</name>
<comment type="caution">
    <text evidence="5">The sequence shown here is derived from an EMBL/GenBank/DDBJ whole genome shotgun (WGS) entry which is preliminary data.</text>
</comment>
<proteinExistence type="inferred from homology"/>
<keyword evidence="3" id="KW-0963">Cytoplasm</keyword>
<dbReference type="Proteomes" id="UP001595859">
    <property type="component" value="Unassembled WGS sequence"/>
</dbReference>
<evidence type="ECO:0000256" key="1">
    <source>
        <dbReference type="ARBA" id="ARBA00004496"/>
    </source>
</evidence>
<evidence type="ECO:0000313" key="6">
    <source>
        <dbReference type="Proteomes" id="UP001595859"/>
    </source>
</evidence>
<gene>
    <name evidence="5" type="ORF">ACFPCV_05380</name>
</gene>
<keyword evidence="4" id="KW-0143">Chaperone</keyword>
<accession>A0ABV9RWD7</accession>
<comment type="similarity">
    <text evidence="2">Belongs to the EspG family.</text>
</comment>
<comment type="subcellular location">
    <subcellularLocation>
        <location evidence="1">Cytoplasm</location>
    </subcellularLocation>
</comment>
<dbReference type="InterPro" id="IPR025734">
    <property type="entry name" value="EspG"/>
</dbReference>
<keyword evidence="6" id="KW-1185">Reference proteome</keyword>
<dbReference type="RefSeq" id="WP_378054878.1">
    <property type="nucleotide sequence ID" value="NZ_JBHSIS010000002.1"/>
</dbReference>
<evidence type="ECO:0000256" key="3">
    <source>
        <dbReference type="ARBA" id="ARBA00022490"/>
    </source>
</evidence>
<sequence>MTATTERHEVHFGLVELDLLATHAGVPFPFPLRVPSFGRLTDERDELLAAAGHALRERGLATEHGPAGVAAEVVTALREYRSAADLVVLDGEAATGVVAMVCGNQAMLCRQSLAGQADTVLAGRVPAAALADEFAGLVPDVPAASAMPVTLPPGVIGDALRLVGNTADTPATRRYVRELVRECGGDEAVVDELVDLLPTLTGRGQLGVTRRSGTAVSRRFEVSWLDSPRGRVRVSRDDQGWVSVNPLRRGELVRLTREAAALARA</sequence>
<protein>
    <submittedName>
        <fullName evidence="5">ESX secretion-associated protein EspG</fullName>
    </submittedName>
</protein>
<organism evidence="5 6">
    <name type="scientific">Actinophytocola glycyrrhizae</name>
    <dbReference type="NCBI Taxonomy" id="2044873"/>
    <lineage>
        <taxon>Bacteria</taxon>
        <taxon>Bacillati</taxon>
        <taxon>Actinomycetota</taxon>
        <taxon>Actinomycetes</taxon>
        <taxon>Pseudonocardiales</taxon>
        <taxon>Pseudonocardiaceae</taxon>
    </lineage>
</organism>
<dbReference type="Pfam" id="PF14011">
    <property type="entry name" value="ESX-1_EspG"/>
    <property type="match status" value="1"/>
</dbReference>
<dbReference type="EMBL" id="JBHSIS010000002">
    <property type="protein sequence ID" value="MFC4852928.1"/>
    <property type="molecule type" value="Genomic_DNA"/>
</dbReference>
<evidence type="ECO:0000313" key="5">
    <source>
        <dbReference type="EMBL" id="MFC4852928.1"/>
    </source>
</evidence>